<dbReference type="RefSeq" id="WP_069363889.1">
    <property type="nucleotide sequence ID" value="NZ_CP012502.1"/>
</dbReference>
<reference evidence="3 4" key="1">
    <citation type="submission" date="2015-08" db="EMBL/GenBank/DDBJ databases">
        <title>The complete genome sequence of Bacillus beveridgei MLTeJB.</title>
        <authorList>
            <person name="Hanson T.E."/>
            <person name="Mesa C."/>
            <person name="Basesman S.M."/>
            <person name="Oremland R.S."/>
        </authorList>
    </citation>
    <scope>NUCLEOTIDE SEQUENCE [LARGE SCALE GENOMIC DNA]</scope>
    <source>
        <strain evidence="3 4">MLTeJB</strain>
    </source>
</reference>
<proteinExistence type="inferred from homology"/>
<dbReference type="PANTHER" id="PTHR33393:SF13">
    <property type="entry name" value="PGA BIOSYNTHESIS PROTEIN CAPA"/>
    <property type="match status" value="1"/>
</dbReference>
<dbReference type="InterPro" id="IPR019079">
    <property type="entry name" value="Capsule_synth_CapA"/>
</dbReference>
<dbReference type="InterPro" id="IPR029052">
    <property type="entry name" value="Metallo-depent_PP-like"/>
</dbReference>
<dbReference type="EMBL" id="CP012502">
    <property type="protein sequence ID" value="AOM81745.1"/>
    <property type="molecule type" value="Genomic_DNA"/>
</dbReference>
<dbReference type="PANTHER" id="PTHR33393">
    <property type="entry name" value="POLYGLUTAMINE SYNTHESIS ACCESSORY PROTEIN RV0574C-RELATED"/>
    <property type="match status" value="1"/>
</dbReference>
<dbReference type="Pfam" id="PF09587">
    <property type="entry name" value="PGA_cap"/>
    <property type="match status" value="1"/>
</dbReference>
<dbReference type="SUPFAM" id="SSF56300">
    <property type="entry name" value="Metallo-dependent phosphatases"/>
    <property type="match status" value="1"/>
</dbReference>
<feature type="domain" description="Capsule synthesis protein CapA" evidence="2">
    <location>
        <begin position="60"/>
        <end position="344"/>
    </location>
</feature>
<protein>
    <submittedName>
        <fullName evidence="3">Poly-gamma-glutamate synthase subunit PgsA/CapA</fullName>
        <ecNumber evidence="3">6.3.2.-</ecNumber>
    </submittedName>
</protein>
<name>A0A1D7QRW8_9BACI</name>
<dbReference type="SMART" id="SM00854">
    <property type="entry name" value="PGA_cap"/>
    <property type="match status" value="1"/>
</dbReference>
<evidence type="ECO:0000259" key="2">
    <source>
        <dbReference type="SMART" id="SM00854"/>
    </source>
</evidence>
<dbReference type="PATRIC" id="fig|632773.3.peg.378"/>
<dbReference type="OrthoDB" id="9810906at2"/>
<dbReference type="KEGG" id="bbev:BBEV_0351"/>
<dbReference type="InterPro" id="IPR052169">
    <property type="entry name" value="CW_Biosynth-Accessory"/>
</dbReference>
<evidence type="ECO:0000256" key="1">
    <source>
        <dbReference type="ARBA" id="ARBA00005662"/>
    </source>
</evidence>
<dbReference type="Proteomes" id="UP000094463">
    <property type="component" value="Chromosome"/>
</dbReference>
<keyword evidence="4" id="KW-1185">Reference proteome</keyword>
<dbReference type="STRING" id="632773.BBEV_0351"/>
<organism evidence="3 4">
    <name type="scientific">Salisediminibacterium beveridgei</name>
    <dbReference type="NCBI Taxonomy" id="632773"/>
    <lineage>
        <taxon>Bacteria</taxon>
        <taxon>Bacillati</taxon>
        <taxon>Bacillota</taxon>
        <taxon>Bacilli</taxon>
        <taxon>Bacillales</taxon>
        <taxon>Bacillaceae</taxon>
        <taxon>Salisediminibacterium</taxon>
    </lineage>
</organism>
<comment type="similarity">
    <text evidence="1">Belongs to the CapA family.</text>
</comment>
<dbReference type="EC" id="6.3.2.-" evidence="3"/>
<sequence>MNKKLSFTDRLKLRHLHHRKNAVRDSLIALALLSVPFFGHHLIFAHEPAEETRDENVTDRLTMTGDMMLGRHVHEAAEKSREDVSRTFDYVRTFFDESDYVTGNFESPILDPDFEDYDDGHEYPDFETHKEESKLHNKLIQFYAEPWAVDALETVGFDSVSLANNHTMDYGDMSLQHTLAHFNDSPVEALGIGDAINISEDEREGGAQDAADVKYVDLPSGIRVAIAAYTEVKVIGFDAQEYVGGVMTYENIDVLRDRMQEAKLPESEGGGGADVLIIQVHWGQEYQVGYNDDQEEKAQYLANYGADIVLGHHSHVLEPVTLVEGIDGNQTLVMNSMGNFVFDQGWSRTKETALAQLDFLEDGSKNLSFVPMYISDTKPRETDGLSKRYRDFRIFRTLNKELDRSLWEIEDGRLHIDLDEAGVMEGVDHTS</sequence>
<dbReference type="Gene3D" id="3.60.21.10">
    <property type="match status" value="1"/>
</dbReference>
<gene>
    <name evidence="3" type="primary">capA-2</name>
    <name evidence="3" type="ORF">BBEV_0351</name>
</gene>
<dbReference type="AlphaFoldDB" id="A0A1D7QRW8"/>
<dbReference type="CDD" id="cd07381">
    <property type="entry name" value="MPP_CapA"/>
    <property type="match status" value="1"/>
</dbReference>
<dbReference type="GO" id="GO:0016874">
    <property type="term" value="F:ligase activity"/>
    <property type="evidence" value="ECO:0007669"/>
    <property type="project" value="UniProtKB-KW"/>
</dbReference>
<accession>A0A1D7QRW8</accession>
<evidence type="ECO:0000313" key="4">
    <source>
        <dbReference type="Proteomes" id="UP000094463"/>
    </source>
</evidence>
<keyword evidence="3" id="KW-0436">Ligase</keyword>
<evidence type="ECO:0000313" key="3">
    <source>
        <dbReference type="EMBL" id="AOM81745.1"/>
    </source>
</evidence>